<organism evidence="1">
    <name type="scientific">Oryza brachyantha</name>
    <name type="common">malo sina</name>
    <dbReference type="NCBI Taxonomy" id="4533"/>
    <lineage>
        <taxon>Eukaryota</taxon>
        <taxon>Viridiplantae</taxon>
        <taxon>Streptophyta</taxon>
        <taxon>Embryophyta</taxon>
        <taxon>Tracheophyta</taxon>
        <taxon>Spermatophyta</taxon>
        <taxon>Magnoliopsida</taxon>
        <taxon>Liliopsida</taxon>
        <taxon>Poales</taxon>
        <taxon>Poaceae</taxon>
        <taxon>BOP clade</taxon>
        <taxon>Oryzoideae</taxon>
        <taxon>Oryzeae</taxon>
        <taxon>Oryzinae</taxon>
        <taxon>Oryza</taxon>
    </lineage>
</organism>
<dbReference type="PANTHER" id="PTHR33115:SF11">
    <property type="entry name" value="OS07G0654700 PROTEIN"/>
    <property type="match status" value="1"/>
</dbReference>
<dbReference type="PANTHER" id="PTHR33115">
    <property type="entry name" value="ARM REPEAT SUPERFAMILY PROTEIN"/>
    <property type="match status" value="1"/>
</dbReference>
<proteinExistence type="predicted"/>
<sequence length="84" mass="9659">MKPSAHCHGIQRVILEQTIYMMECNSRYGNYFKEPQMVDALKMVEKTPSRVDNYMILLGDTGFMECGTPLFALVDRAKQLIGRQ</sequence>
<dbReference type="Proteomes" id="UP000006038">
    <property type="component" value="Chromosome 7"/>
</dbReference>
<dbReference type="HOGENOM" id="CLU_193280_0_0_1"/>
<protein>
    <submittedName>
        <fullName evidence="1">Uncharacterized protein</fullName>
    </submittedName>
</protein>
<reference evidence="1" key="2">
    <citation type="submission" date="2013-04" db="UniProtKB">
        <authorList>
            <consortium name="EnsemblPlants"/>
        </authorList>
    </citation>
    <scope>IDENTIFICATION</scope>
</reference>
<dbReference type="Gramene" id="OB07G29990.1">
    <property type="protein sequence ID" value="OB07G29990.1"/>
    <property type="gene ID" value="OB07G29990"/>
</dbReference>
<accession>J3MNL7</accession>
<evidence type="ECO:0000313" key="1">
    <source>
        <dbReference type="EnsemblPlants" id="OB07G29990.1"/>
    </source>
</evidence>
<dbReference type="AlphaFoldDB" id="J3MNL7"/>
<name>J3MNL7_ORYBR</name>
<dbReference type="OMA" id="TIYMMEC"/>
<keyword evidence="2" id="KW-1185">Reference proteome</keyword>
<reference evidence="1" key="1">
    <citation type="journal article" date="2013" name="Nat. Commun.">
        <title>Whole-genome sequencing of Oryza brachyantha reveals mechanisms underlying Oryza genome evolution.</title>
        <authorList>
            <person name="Chen J."/>
            <person name="Huang Q."/>
            <person name="Gao D."/>
            <person name="Wang J."/>
            <person name="Lang Y."/>
            <person name="Liu T."/>
            <person name="Li B."/>
            <person name="Bai Z."/>
            <person name="Luis Goicoechea J."/>
            <person name="Liang C."/>
            <person name="Chen C."/>
            <person name="Zhang W."/>
            <person name="Sun S."/>
            <person name="Liao Y."/>
            <person name="Zhang X."/>
            <person name="Yang L."/>
            <person name="Song C."/>
            <person name="Wang M."/>
            <person name="Shi J."/>
            <person name="Liu G."/>
            <person name="Liu J."/>
            <person name="Zhou H."/>
            <person name="Zhou W."/>
            <person name="Yu Q."/>
            <person name="An N."/>
            <person name="Chen Y."/>
            <person name="Cai Q."/>
            <person name="Wang B."/>
            <person name="Liu B."/>
            <person name="Min J."/>
            <person name="Huang Y."/>
            <person name="Wu H."/>
            <person name="Li Z."/>
            <person name="Zhang Y."/>
            <person name="Yin Y."/>
            <person name="Song W."/>
            <person name="Jiang J."/>
            <person name="Jackson S.A."/>
            <person name="Wing R.A."/>
            <person name="Wang J."/>
            <person name="Chen M."/>
        </authorList>
    </citation>
    <scope>NUCLEOTIDE SEQUENCE [LARGE SCALE GENOMIC DNA]</scope>
    <source>
        <strain evidence="1">cv. IRGC 101232</strain>
    </source>
</reference>
<evidence type="ECO:0000313" key="2">
    <source>
        <dbReference type="Proteomes" id="UP000006038"/>
    </source>
</evidence>
<dbReference type="EnsemblPlants" id="OB07G29990.1">
    <property type="protein sequence ID" value="OB07G29990.1"/>
    <property type="gene ID" value="OB07G29990"/>
</dbReference>